<proteinExistence type="predicted"/>
<dbReference type="EMBL" id="LGRX02003018">
    <property type="protein sequence ID" value="KAK3283122.1"/>
    <property type="molecule type" value="Genomic_DNA"/>
</dbReference>
<dbReference type="Proteomes" id="UP001190700">
    <property type="component" value="Unassembled WGS sequence"/>
</dbReference>
<gene>
    <name evidence="1" type="ORF">CYMTET_9169</name>
</gene>
<keyword evidence="2" id="KW-1185">Reference proteome</keyword>
<evidence type="ECO:0000313" key="2">
    <source>
        <dbReference type="Proteomes" id="UP001190700"/>
    </source>
</evidence>
<organism evidence="1 2">
    <name type="scientific">Cymbomonas tetramitiformis</name>
    <dbReference type="NCBI Taxonomy" id="36881"/>
    <lineage>
        <taxon>Eukaryota</taxon>
        <taxon>Viridiplantae</taxon>
        <taxon>Chlorophyta</taxon>
        <taxon>Pyramimonadophyceae</taxon>
        <taxon>Pyramimonadales</taxon>
        <taxon>Pyramimonadaceae</taxon>
        <taxon>Cymbomonas</taxon>
    </lineage>
</organism>
<protein>
    <submittedName>
        <fullName evidence="1">Uncharacterized protein</fullName>
    </submittedName>
</protein>
<comment type="caution">
    <text evidence="1">The sequence shown here is derived from an EMBL/GenBank/DDBJ whole genome shotgun (WGS) entry which is preliminary data.</text>
</comment>
<evidence type="ECO:0000313" key="1">
    <source>
        <dbReference type="EMBL" id="KAK3283122.1"/>
    </source>
</evidence>
<accession>A0AAE0GS11</accession>
<sequence>MAVFDIRRGKCFDVLSNEAHLRNLTVAYLRGDVDNAEHRDSEKFALYLAGAELADESGDISARIFRFNARYEASCLLVRITTVACARVRSATWLLRGVWRFPIRPNDAVEIRTAVRALRSTGKATHVVADARGDVLGVEIYAEAGERSDDARTSLHVLCATPWTSDHTLAALLTRVLETIHTDRCWWHVYHPTATATATATAWYSALARAPAPPPVNVDRDELQVEMRAFDSESLDVGFTSLTKSEMVDFAATADDDGDSDAATDGHLVMEISIPRSSRLNPPPPSTPATYRVGGWLARIERGLMGRIREIVVRSDVTGAHRSVRCWSAGKYGASVGVARVELDGGGRIGVPIGAIDNRENWVPRDAMPAEMAHRSRETERRARGDVTVMIRDDITGGDRDADFFAEDRAAWLIGAARFCDRRLYICDARNGADRNGRGTAEELFQRAKCALYYQIVE</sequence>
<reference evidence="1 2" key="1">
    <citation type="journal article" date="2015" name="Genome Biol. Evol.">
        <title>Comparative Genomics of a Bacterivorous Green Alga Reveals Evolutionary Causalities and Consequences of Phago-Mixotrophic Mode of Nutrition.</title>
        <authorList>
            <person name="Burns J.A."/>
            <person name="Paasch A."/>
            <person name="Narechania A."/>
            <person name="Kim E."/>
        </authorList>
    </citation>
    <scope>NUCLEOTIDE SEQUENCE [LARGE SCALE GENOMIC DNA]</scope>
    <source>
        <strain evidence="1 2">PLY_AMNH</strain>
    </source>
</reference>
<dbReference type="AlphaFoldDB" id="A0AAE0GS11"/>
<name>A0AAE0GS11_9CHLO</name>